<dbReference type="Gene3D" id="3.60.15.10">
    <property type="entry name" value="Ribonuclease Z/Hydroxyacylglutathione hydrolase-like"/>
    <property type="match status" value="1"/>
</dbReference>
<dbReference type="EMBL" id="JAKHSK010000003">
    <property type="protein sequence ID" value="MCL6217230.1"/>
    <property type="molecule type" value="Genomic_DNA"/>
</dbReference>
<evidence type="ECO:0000259" key="1">
    <source>
        <dbReference type="Pfam" id="PF12706"/>
    </source>
</evidence>
<reference evidence="2" key="1">
    <citation type="submission" date="2022-01" db="EMBL/GenBank/DDBJ databases">
        <title>Genome sequencing of Zunongwangia sp. M21534 genome.</title>
        <authorList>
            <person name="Chen Y."/>
            <person name="Dong C."/>
            <person name="Shao Z."/>
        </authorList>
    </citation>
    <scope>NUCLEOTIDE SEQUENCE</scope>
    <source>
        <strain evidence="2">MCCC M21534</strain>
    </source>
</reference>
<dbReference type="InterPro" id="IPR036866">
    <property type="entry name" value="RibonucZ/Hydroxyglut_hydro"/>
</dbReference>
<organism evidence="2 3">
    <name type="scientific">Zunongwangia pacifica</name>
    <dbReference type="NCBI Taxonomy" id="2911062"/>
    <lineage>
        <taxon>Bacteria</taxon>
        <taxon>Pseudomonadati</taxon>
        <taxon>Bacteroidota</taxon>
        <taxon>Flavobacteriia</taxon>
        <taxon>Flavobacteriales</taxon>
        <taxon>Flavobacteriaceae</taxon>
        <taxon>Zunongwangia</taxon>
    </lineage>
</organism>
<evidence type="ECO:0000313" key="2">
    <source>
        <dbReference type="EMBL" id="MCL6217230.1"/>
    </source>
</evidence>
<evidence type="ECO:0000313" key="3">
    <source>
        <dbReference type="Proteomes" id="UP001139521"/>
    </source>
</evidence>
<dbReference type="Proteomes" id="UP001139521">
    <property type="component" value="Unassembled WGS sequence"/>
</dbReference>
<dbReference type="SUPFAM" id="SSF56281">
    <property type="entry name" value="Metallo-hydrolase/oxidoreductase"/>
    <property type="match status" value="1"/>
</dbReference>
<keyword evidence="3" id="KW-1185">Reference proteome</keyword>
<proteinExistence type="predicted"/>
<protein>
    <submittedName>
        <fullName evidence="2">MBL fold metallo-hydrolase</fullName>
    </submittedName>
</protein>
<feature type="domain" description="Metallo-beta-lactamase" evidence="1">
    <location>
        <begin position="96"/>
        <end position="291"/>
    </location>
</feature>
<dbReference type="InterPro" id="IPR024884">
    <property type="entry name" value="NAPE-PLD"/>
</dbReference>
<dbReference type="AlphaFoldDB" id="A0A9X2CK94"/>
<dbReference type="RefSeq" id="WP_249600216.1">
    <property type="nucleotide sequence ID" value="NZ_JAKHSK010000003.1"/>
</dbReference>
<gene>
    <name evidence="2" type="ORF">L1967_02895</name>
</gene>
<dbReference type="GO" id="GO:0005737">
    <property type="term" value="C:cytoplasm"/>
    <property type="evidence" value="ECO:0007669"/>
    <property type="project" value="TreeGrafter"/>
</dbReference>
<dbReference type="GO" id="GO:0008270">
    <property type="term" value="F:zinc ion binding"/>
    <property type="evidence" value="ECO:0007669"/>
    <property type="project" value="InterPro"/>
</dbReference>
<dbReference type="PIRSF" id="PIRSF038896">
    <property type="entry name" value="NAPE-PLD"/>
    <property type="match status" value="1"/>
</dbReference>
<dbReference type="InterPro" id="IPR001279">
    <property type="entry name" value="Metallo-B-lactamas"/>
</dbReference>
<dbReference type="Pfam" id="PF12706">
    <property type="entry name" value="Lactamase_B_2"/>
    <property type="match status" value="1"/>
</dbReference>
<dbReference type="PANTHER" id="PTHR15032">
    <property type="entry name" value="N-ACYL-PHOSPHATIDYLETHANOLAMINE-HYDROLYZING PHOSPHOLIPASE D"/>
    <property type="match status" value="1"/>
</dbReference>
<name>A0A9X2CK94_9FLAO</name>
<sequence length="343" mass="39620">MIKQFGKAPSGKRLEKIRQCENYKDGSFQNIEETSVNPNNVSMFKMIKDMRNRPKSVNPSKRIPFIKSNLNHIEAVKPAFVWFGHSSYLLKINDYTILVDPVFSGNASPVSFFGKAYDGANEYGVEDMPEIDILILTHDHYDHLDYPTITKLKNKVKRIVCSLGVGAHLEYWGYSEEMITELNWWESVKIADDFKITATPARHFSGRLFKRGNTLWSSFVLEVFGYKLYLGGDSGYSPQFKGIGDTFGSFDLAILECGQYGENWPQIHNFPEEMVMAAKDLKAEKVIPVHWAKFTLAMHPWNEPIKRFKKAAEEEGLFYVSPKIGELYQLNQYFTQEIWWDFE</sequence>
<accession>A0A9X2CK94</accession>
<dbReference type="GO" id="GO:0070290">
    <property type="term" value="F:N-acylphosphatidylethanolamine-specific phospholipase D activity"/>
    <property type="evidence" value="ECO:0007669"/>
    <property type="project" value="InterPro"/>
</dbReference>
<comment type="caution">
    <text evidence="2">The sequence shown here is derived from an EMBL/GenBank/DDBJ whole genome shotgun (WGS) entry which is preliminary data.</text>
</comment>
<dbReference type="PANTHER" id="PTHR15032:SF4">
    <property type="entry name" value="N-ACYL-PHOSPHATIDYLETHANOLAMINE-HYDROLYZING PHOSPHOLIPASE D"/>
    <property type="match status" value="1"/>
</dbReference>